<dbReference type="InterPro" id="IPR035093">
    <property type="entry name" value="RelE/ParE_toxin_dom_sf"/>
</dbReference>
<dbReference type="Pfam" id="PF15738">
    <property type="entry name" value="YafQ_toxin"/>
    <property type="match status" value="1"/>
</dbReference>
<protein>
    <recommendedName>
        <fullName evidence="5">Addiction module toxin RelE</fullName>
    </recommendedName>
</protein>
<evidence type="ECO:0000256" key="1">
    <source>
        <dbReference type="ARBA" id="ARBA00022649"/>
    </source>
</evidence>
<dbReference type="InterPro" id="IPR004386">
    <property type="entry name" value="Toxin_YafQ-like"/>
</dbReference>
<evidence type="ECO:0000313" key="3">
    <source>
        <dbReference type="EMBL" id="GEA52323.1"/>
    </source>
</evidence>
<dbReference type="NCBIfam" id="TIGR02385">
    <property type="entry name" value="RelE_StbE"/>
    <property type="match status" value="1"/>
</dbReference>
<dbReference type="Gene3D" id="3.30.2310.20">
    <property type="entry name" value="RelE-like"/>
    <property type="match status" value="1"/>
</dbReference>
<reference evidence="3 4" key="1">
    <citation type="submission" date="2019-06" db="EMBL/GenBank/DDBJ databases">
        <title>Whole genome shotgun sequence of Vibrio inusitatus NBRC 102082.</title>
        <authorList>
            <person name="Hosoyama A."/>
            <person name="Uohara A."/>
            <person name="Ohji S."/>
            <person name="Ichikawa N."/>
        </authorList>
    </citation>
    <scope>NUCLEOTIDE SEQUENCE [LARGE SCALE GENOMIC DNA]</scope>
    <source>
        <strain evidence="3 4">NBRC 102082</strain>
    </source>
</reference>
<evidence type="ECO:0000256" key="2">
    <source>
        <dbReference type="PIRSR" id="PIRSR006156-1"/>
    </source>
</evidence>
<organism evidence="3 4">
    <name type="scientific">Vibrio inusitatus NBRC 102082</name>
    <dbReference type="NCBI Taxonomy" id="1219070"/>
    <lineage>
        <taxon>Bacteria</taxon>
        <taxon>Pseudomonadati</taxon>
        <taxon>Pseudomonadota</taxon>
        <taxon>Gammaproteobacteria</taxon>
        <taxon>Vibrionales</taxon>
        <taxon>Vibrionaceae</taxon>
        <taxon>Vibrio</taxon>
    </lineage>
</organism>
<feature type="active site" description="Proton donor" evidence="2">
    <location>
        <position position="106"/>
    </location>
</feature>
<evidence type="ECO:0008006" key="5">
    <source>
        <dbReference type="Google" id="ProtNLM"/>
    </source>
</evidence>
<dbReference type="SUPFAM" id="SSF143011">
    <property type="entry name" value="RelE-like"/>
    <property type="match status" value="1"/>
</dbReference>
<accession>A0A4Y3HYR4</accession>
<comment type="caution">
    <text evidence="3">The sequence shown here is derived from an EMBL/GenBank/DDBJ whole genome shotgun (WGS) entry which is preliminary data.</text>
</comment>
<dbReference type="AlphaFoldDB" id="A0A4Y3HYR4"/>
<dbReference type="InterPro" id="IPR007712">
    <property type="entry name" value="RelE/ParE_toxin"/>
</dbReference>
<keyword evidence="4" id="KW-1185">Reference proteome</keyword>
<dbReference type="PANTHER" id="PTHR40588:SF1">
    <property type="entry name" value="MRNA INTERFERASE TOXIN YAFQ"/>
    <property type="match status" value="1"/>
</dbReference>
<sequence>MIVMTRLMTCLMMYWAVIVLKIRVKTSFKKDLKRASKNTRYNTALLKELIDNHLIKTGTVPSEYKPHLLQGNWKPHMECHIQPDFLLIWDVNWDEKELILVRCGSHSELFG</sequence>
<dbReference type="GO" id="GO:0006415">
    <property type="term" value="P:translational termination"/>
    <property type="evidence" value="ECO:0007669"/>
    <property type="project" value="TreeGrafter"/>
</dbReference>
<dbReference type="EMBL" id="BJLF01000018">
    <property type="protein sequence ID" value="GEA52323.1"/>
    <property type="molecule type" value="Genomic_DNA"/>
</dbReference>
<evidence type="ECO:0000313" key="4">
    <source>
        <dbReference type="Proteomes" id="UP000318717"/>
    </source>
</evidence>
<name>A0A4Y3HYR4_9VIBR</name>
<dbReference type="PANTHER" id="PTHR40588">
    <property type="entry name" value="MRNA INTERFERASE TOXIN YAFQ"/>
    <property type="match status" value="1"/>
</dbReference>
<keyword evidence="1" id="KW-1277">Toxin-antitoxin system</keyword>
<proteinExistence type="predicted"/>
<dbReference type="GO" id="GO:0004521">
    <property type="term" value="F:RNA endonuclease activity"/>
    <property type="evidence" value="ECO:0007669"/>
    <property type="project" value="TreeGrafter"/>
</dbReference>
<dbReference type="PIRSF" id="PIRSF006156">
    <property type="entry name" value="YafQ"/>
    <property type="match status" value="1"/>
</dbReference>
<dbReference type="GO" id="GO:0006402">
    <property type="term" value="P:mRNA catabolic process"/>
    <property type="evidence" value="ECO:0007669"/>
    <property type="project" value="TreeGrafter"/>
</dbReference>
<gene>
    <name evidence="3" type="ORF">VIN01S_31270</name>
</gene>
<dbReference type="Proteomes" id="UP000318717">
    <property type="component" value="Unassembled WGS sequence"/>
</dbReference>